<reference evidence="1 2" key="1">
    <citation type="submission" date="2017-06" db="EMBL/GenBank/DDBJ databases">
        <authorList>
            <consortium name="Pathogen Informatics"/>
        </authorList>
    </citation>
    <scope>NUCLEOTIDE SEQUENCE [LARGE SCALE GENOMIC DNA]</scope>
    <source>
        <strain evidence="1 2">NCTC13161</strain>
    </source>
</reference>
<gene>
    <name evidence="1" type="ORF">SAMEA4530655_03718</name>
</gene>
<evidence type="ECO:0000313" key="2">
    <source>
        <dbReference type="Proteomes" id="UP000215126"/>
    </source>
</evidence>
<accession>A0A239SQM1</accession>
<dbReference type="AlphaFoldDB" id="A0A239SQM1"/>
<name>A0A239SQM1_9BURK</name>
<proteinExistence type="predicted"/>
<dbReference type="Proteomes" id="UP000215126">
    <property type="component" value="Chromosome 1"/>
</dbReference>
<organism evidence="1 2">
    <name type="scientific">Pandoraea sputorum</name>
    <dbReference type="NCBI Taxonomy" id="93222"/>
    <lineage>
        <taxon>Bacteria</taxon>
        <taxon>Pseudomonadati</taxon>
        <taxon>Pseudomonadota</taxon>
        <taxon>Betaproteobacteria</taxon>
        <taxon>Burkholderiales</taxon>
        <taxon>Burkholderiaceae</taxon>
        <taxon>Pandoraea</taxon>
    </lineage>
</organism>
<protein>
    <submittedName>
        <fullName evidence="1">Uncharacterized protein</fullName>
    </submittedName>
</protein>
<evidence type="ECO:0000313" key="1">
    <source>
        <dbReference type="EMBL" id="SNU87168.1"/>
    </source>
</evidence>
<dbReference type="EMBL" id="LT906435">
    <property type="protein sequence ID" value="SNU87168.1"/>
    <property type="molecule type" value="Genomic_DNA"/>
</dbReference>
<sequence length="51" mass="5714">MSSEAHRTREGRRATPASRLTWLTRVTLAYQSLCWLFQVSTSFSASALALP</sequence>
<keyword evidence="2" id="KW-1185">Reference proteome</keyword>